<dbReference type="InterPro" id="IPR008193">
    <property type="entry name" value="RNA_pol_Rpb11_13-16kDa_CS"/>
</dbReference>
<evidence type="ECO:0000313" key="10">
    <source>
        <dbReference type="EMBL" id="CAF0886062.1"/>
    </source>
</evidence>
<evidence type="ECO:0000256" key="7">
    <source>
        <dbReference type="ARBA" id="ARBA00031757"/>
    </source>
</evidence>
<dbReference type="InterPro" id="IPR009025">
    <property type="entry name" value="RBP11-like_dimer"/>
</dbReference>
<dbReference type="Gene3D" id="3.30.1360.10">
    <property type="entry name" value="RNA polymerase, RBP11-like subunit"/>
    <property type="match status" value="1"/>
</dbReference>
<dbReference type="GO" id="GO:0003899">
    <property type="term" value="F:DNA-directed RNA polymerase activity"/>
    <property type="evidence" value="ECO:0007669"/>
    <property type="project" value="InterPro"/>
</dbReference>
<dbReference type="GO" id="GO:0005666">
    <property type="term" value="C:RNA polymerase III complex"/>
    <property type="evidence" value="ECO:0007669"/>
    <property type="project" value="TreeGrafter"/>
</dbReference>
<keyword evidence="3" id="KW-0240">DNA-directed RNA polymerase</keyword>
<dbReference type="AlphaFoldDB" id="A0A814HGS0"/>
<dbReference type="InterPro" id="IPR022905">
    <property type="entry name" value="Rpo11-like"/>
</dbReference>
<sequence>MTTSKLDTGYVKLQVCSVEDDDPASESGDRRQKVESFESELKQSAGAMNLSFIIRDEDHTLGNSLRYVIMKNPEVDFCGYTVPHPSENKINFRIQTKGNVPAVDVFRKGLVDLKQMCSIVMEKYQEAVEQYQHDQKMETT</sequence>
<organism evidence="11 14">
    <name type="scientific">Didymodactylos carnosus</name>
    <dbReference type="NCBI Taxonomy" id="1234261"/>
    <lineage>
        <taxon>Eukaryota</taxon>
        <taxon>Metazoa</taxon>
        <taxon>Spiralia</taxon>
        <taxon>Gnathifera</taxon>
        <taxon>Rotifera</taxon>
        <taxon>Eurotatoria</taxon>
        <taxon>Bdelloidea</taxon>
        <taxon>Philodinida</taxon>
        <taxon>Philodinidae</taxon>
        <taxon>Didymodactylos</taxon>
    </lineage>
</organism>
<evidence type="ECO:0000313" key="11">
    <source>
        <dbReference type="EMBL" id="CAF1009429.1"/>
    </source>
</evidence>
<dbReference type="Proteomes" id="UP000682733">
    <property type="component" value="Unassembled WGS sequence"/>
</dbReference>
<dbReference type="Proteomes" id="UP000681722">
    <property type="component" value="Unassembled WGS sequence"/>
</dbReference>
<reference evidence="11" key="1">
    <citation type="submission" date="2021-02" db="EMBL/GenBank/DDBJ databases">
        <authorList>
            <person name="Nowell W R."/>
        </authorList>
    </citation>
    <scope>NUCLEOTIDE SEQUENCE</scope>
</reference>
<protein>
    <recommendedName>
        <fullName evidence="2">DNA-directed RNA polymerases I and III subunit RPAC2</fullName>
    </recommendedName>
    <alternativeName>
        <fullName evidence="7">DNA-directed RNA polymerase I subunit D</fullName>
    </alternativeName>
</protein>
<accession>A0A814HGS0</accession>
<comment type="similarity">
    <text evidence="6">Belongs to the archaeal Rpo11/eukaryotic RPB11/RPC19 RNA polymerase subunit family.</text>
</comment>
<keyword evidence="4" id="KW-0804">Transcription</keyword>
<feature type="domain" description="DNA-directed RNA polymerase RBP11-like dimerisation" evidence="9">
    <location>
        <begin position="50"/>
        <end position="122"/>
    </location>
</feature>
<dbReference type="PANTHER" id="PTHR13946:SF28">
    <property type="entry name" value="DNA-DIRECTED RNA POLYMERASES I AND III SUBUNIT RPAC2"/>
    <property type="match status" value="1"/>
</dbReference>
<dbReference type="Pfam" id="PF13656">
    <property type="entry name" value="RNA_pol_L_2"/>
    <property type="match status" value="1"/>
</dbReference>
<dbReference type="EMBL" id="CAJOBC010003378">
    <property type="protein sequence ID" value="CAF3780549.1"/>
    <property type="molecule type" value="Genomic_DNA"/>
</dbReference>
<gene>
    <name evidence="11" type="ORF">GPM918_LOCUS14185</name>
    <name evidence="10" type="ORF">OVA965_LOCUS8876</name>
    <name evidence="13" type="ORF">SRO942_LOCUS14181</name>
    <name evidence="12" type="ORF">TMI583_LOCUS8872</name>
</gene>
<dbReference type="SUPFAM" id="SSF55257">
    <property type="entry name" value="RBP11-like subunits of RNA polymerase"/>
    <property type="match status" value="1"/>
</dbReference>
<dbReference type="CDD" id="cd07029">
    <property type="entry name" value="RNAP_I_III_AC19"/>
    <property type="match status" value="1"/>
</dbReference>
<evidence type="ECO:0000256" key="5">
    <source>
        <dbReference type="ARBA" id="ARBA00023242"/>
    </source>
</evidence>
<evidence type="ECO:0000256" key="4">
    <source>
        <dbReference type="ARBA" id="ARBA00023163"/>
    </source>
</evidence>
<dbReference type="InterPro" id="IPR036603">
    <property type="entry name" value="RBP11-like"/>
</dbReference>
<proteinExistence type="inferred from homology"/>
<dbReference type="EMBL" id="CAJOBA010003054">
    <property type="protein sequence ID" value="CAF3669011.1"/>
    <property type="molecule type" value="Genomic_DNA"/>
</dbReference>
<dbReference type="HAMAP" id="MF_00261">
    <property type="entry name" value="RNApol_arch_Rpo11"/>
    <property type="match status" value="1"/>
</dbReference>
<evidence type="ECO:0000259" key="9">
    <source>
        <dbReference type="Pfam" id="PF13656"/>
    </source>
</evidence>
<evidence type="ECO:0000256" key="2">
    <source>
        <dbReference type="ARBA" id="ARBA00022079"/>
    </source>
</evidence>
<evidence type="ECO:0000313" key="12">
    <source>
        <dbReference type="EMBL" id="CAF3669011.1"/>
    </source>
</evidence>
<dbReference type="GO" id="GO:0005736">
    <property type="term" value="C:RNA polymerase I complex"/>
    <property type="evidence" value="ECO:0007669"/>
    <property type="project" value="TreeGrafter"/>
</dbReference>
<dbReference type="Proteomes" id="UP000677228">
    <property type="component" value="Unassembled WGS sequence"/>
</dbReference>
<dbReference type="FunFam" id="3.30.1360.10:FF:000006">
    <property type="entry name" value="DNA-directed RNA polymerases I and III subunit RPAC2"/>
    <property type="match status" value="1"/>
</dbReference>
<evidence type="ECO:0000256" key="1">
    <source>
        <dbReference type="ARBA" id="ARBA00004123"/>
    </source>
</evidence>
<feature type="compositionally biased region" description="Basic and acidic residues" evidence="8">
    <location>
        <begin position="27"/>
        <end position="38"/>
    </location>
</feature>
<dbReference type="Proteomes" id="UP000663829">
    <property type="component" value="Unassembled WGS sequence"/>
</dbReference>
<comment type="subcellular location">
    <subcellularLocation>
        <location evidence="1">Nucleus</location>
    </subcellularLocation>
</comment>
<evidence type="ECO:0000256" key="3">
    <source>
        <dbReference type="ARBA" id="ARBA00022478"/>
    </source>
</evidence>
<comment type="caution">
    <text evidence="11">The sequence shown here is derived from an EMBL/GenBank/DDBJ whole genome shotgun (WGS) entry which is preliminary data.</text>
</comment>
<dbReference type="EMBL" id="CAJNOQ010003379">
    <property type="protein sequence ID" value="CAF1009429.1"/>
    <property type="molecule type" value="Genomic_DNA"/>
</dbReference>
<dbReference type="InterPro" id="IPR033898">
    <property type="entry name" value="RNAP_AC19"/>
</dbReference>
<feature type="region of interest" description="Disordered" evidence="8">
    <location>
        <begin position="19"/>
        <end position="38"/>
    </location>
</feature>
<dbReference type="GO" id="GO:0006362">
    <property type="term" value="P:transcription elongation by RNA polymerase I"/>
    <property type="evidence" value="ECO:0007669"/>
    <property type="project" value="TreeGrafter"/>
</dbReference>
<dbReference type="GO" id="GO:0006383">
    <property type="term" value="P:transcription by RNA polymerase III"/>
    <property type="evidence" value="ECO:0007669"/>
    <property type="project" value="TreeGrafter"/>
</dbReference>
<evidence type="ECO:0000313" key="14">
    <source>
        <dbReference type="Proteomes" id="UP000663829"/>
    </source>
</evidence>
<dbReference type="GO" id="GO:0046983">
    <property type="term" value="F:protein dimerization activity"/>
    <property type="evidence" value="ECO:0007669"/>
    <property type="project" value="InterPro"/>
</dbReference>
<name>A0A814HGS0_9BILA</name>
<dbReference type="GO" id="GO:0003677">
    <property type="term" value="F:DNA binding"/>
    <property type="evidence" value="ECO:0007669"/>
    <property type="project" value="InterPro"/>
</dbReference>
<evidence type="ECO:0000313" key="13">
    <source>
        <dbReference type="EMBL" id="CAF3780549.1"/>
    </source>
</evidence>
<evidence type="ECO:0000256" key="8">
    <source>
        <dbReference type="SAM" id="MobiDB-lite"/>
    </source>
</evidence>
<keyword evidence="5" id="KW-0539">Nucleus</keyword>
<keyword evidence="14" id="KW-1185">Reference proteome</keyword>
<dbReference type="PROSITE" id="PS01154">
    <property type="entry name" value="RNA_POL_L_13KD"/>
    <property type="match status" value="1"/>
</dbReference>
<evidence type="ECO:0000256" key="6">
    <source>
        <dbReference type="ARBA" id="ARBA00025751"/>
    </source>
</evidence>
<dbReference type="EMBL" id="CAJNOK010003053">
    <property type="protein sequence ID" value="CAF0886062.1"/>
    <property type="molecule type" value="Genomic_DNA"/>
</dbReference>
<dbReference type="PANTHER" id="PTHR13946">
    <property type="entry name" value="DNA-DIRECTED RNA POLYMERASE I,II,III"/>
    <property type="match status" value="1"/>
</dbReference>
<dbReference type="OrthoDB" id="510325at2759"/>